<sequence length="147" mass="16724">AWIERRRHKLLFHIGQYAEKQQTWSLAETAYLASGYPGARQRCIRVLEKMGASAAALELLNQAIAAPESDAEVQQLMRSAPRLNRKLGLQKPEKKAAIEIHTLHLELPYPSEDFYVEHVVREHLHQDDAPVFYVENALLNSLLGLLC</sequence>
<comment type="caution">
    <text evidence="1">The sequence shown here is derived from an EMBL/GenBank/DDBJ whole genome shotgun (WGS) entry which is preliminary data.</text>
</comment>
<dbReference type="EMBL" id="JACOGC010000015">
    <property type="protein sequence ID" value="MBC3886700.1"/>
    <property type="molecule type" value="Genomic_DNA"/>
</dbReference>
<dbReference type="Proteomes" id="UP000613113">
    <property type="component" value="Unassembled WGS sequence"/>
</dbReference>
<accession>A0ABR6YS30</accession>
<reference evidence="1 2" key="1">
    <citation type="submission" date="2020-08" db="EMBL/GenBank/DDBJ databases">
        <title>Novel species isolated from subtropical streams in China.</title>
        <authorList>
            <person name="Lu H."/>
        </authorList>
    </citation>
    <scope>NUCLEOTIDE SEQUENCE [LARGE SCALE GENOMIC DNA]</scope>
    <source>
        <strain evidence="1 2">FT31W</strain>
    </source>
</reference>
<proteinExistence type="predicted"/>
<feature type="non-terminal residue" evidence="1">
    <location>
        <position position="1"/>
    </location>
</feature>
<feature type="non-terminal residue" evidence="1">
    <location>
        <position position="147"/>
    </location>
</feature>
<evidence type="ECO:0000313" key="2">
    <source>
        <dbReference type="Proteomes" id="UP000613113"/>
    </source>
</evidence>
<keyword evidence="2" id="KW-1185">Reference proteome</keyword>
<name>A0ABR6YS30_9BURK</name>
<organism evidence="1 2">
    <name type="scientific">Undibacterium griseum</name>
    <dbReference type="NCBI Taxonomy" id="2762295"/>
    <lineage>
        <taxon>Bacteria</taxon>
        <taxon>Pseudomonadati</taxon>
        <taxon>Pseudomonadota</taxon>
        <taxon>Betaproteobacteria</taxon>
        <taxon>Burkholderiales</taxon>
        <taxon>Oxalobacteraceae</taxon>
        <taxon>Undibacterium</taxon>
    </lineage>
</organism>
<protein>
    <submittedName>
        <fullName evidence="1">VRR-NUC domain-containing protein</fullName>
    </submittedName>
</protein>
<evidence type="ECO:0000313" key="1">
    <source>
        <dbReference type="EMBL" id="MBC3886700.1"/>
    </source>
</evidence>
<gene>
    <name evidence="1" type="ORF">H8K27_16375</name>
</gene>